<comment type="caution">
    <text evidence="2">The sequence shown here is derived from an EMBL/GenBank/DDBJ whole genome shotgun (WGS) entry which is preliminary data.</text>
</comment>
<dbReference type="AlphaFoldDB" id="A0A9P9HP64"/>
<dbReference type="Proteomes" id="UP000720189">
    <property type="component" value="Unassembled WGS sequence"/>
</dbReference>
<reference evidence="2" key="1">
    <citation type="journal article" date="2021" name="Nat. Commun.">
        <title>Genetic determinants of endophytism in the Arabidopsis root mycobiome.</title>
        <authorList>
            <person name="Mesny F."/>
            <person name="Miyauchi S."/>
            <person name="Thiergart T."/>
            <person name="Pickel B."/>
            <person name="Atanasova L."/>
            <person name="Karlsson M."/>
            <person name="Huettel B."/>
            <person name="Barry K.W."/>
            <person name="Haridas S."/>
            <person name="Chen C."/>
            <person name="Bauer D."/>
            <person name="Andreopoulos W."/>
            <person name="Pangilinan J."/>
            <person name="LaButti K."/>
            <person name="Riley R."/>
            <person name="Lipzen A."/>
            <person name="Clum A."/>
            <person name="Drula E."/>
            <person name="Henrissat B."/>
            <person name="Kohler A."/>
            <person name="Grigoriev I.V."/>
            <person name="Martin F.M."/>
            <person name="Hacquard S."/>
        </authorList>
    </citation>
    <scope>NUCLEOTIDE SEQUENCE</scope>
    <source>
        <strain evidence="2">MPI-CAGE-AT-0023</strain>
    </source>
</reference>
<organism evidence="2 3">
    <name type="scientific">Fusarium redolens</name>
    <dbReference type="NCBI Taxonomy" id="48865"/>
    <lineage>
        <taxon>Eukaryota</taxon>
        <taxon>Fungi</taxon>
        <taxon>Dikarya</taxon>
        <taxon>Ascomycota</taxon>
        <taxon>Pezizomycotina</taxon>
        <taxon>Sordariomycetes</taxon>
        <taxon>Hypocreomycetidae</taxon>
        <taxon>Hypocreales</taxon>
        <taxon>Nectriaceae</taxon>
        <taxon>Fusarium</taxon>
        <taxon>Fusarium redolens species complex</taxon>
    </lineage>
</organism>
<dbReference type="GeneID" id="70215418"/>
<proteinExistence type="predicted"/>
<accession>A0A9P9HP64</accession>
<dbReference type="EMBL" id="JAGMUX010000004">
    <property type="protein sequence ID" value="KAH7260796.1"/>
    <property type="molecule type" value="Genomic_DNA"/>
</dbReference>
<dbReference type="RefSeq" id="XP_046052673.1">
    <property type="nucleotide sequence ID" value="XM_046185464.1"/>
</dbReference>
<evidence type="ECO:0000313" key="2">
    <source>
        <dbReference type="EMBL" id="KAH7260796.1"/>
    </source>
</evidence>
<keyword evidence="3" id="KW-1185">Reference proteome</keyword>
<evidence type="ECO:0000313" key="3">
    <source>
        <dbReference type="Proteomes" id="UP000720189"/>
    </source>
</evidence>
<sequence>MFMSVPKDPANSCSKTSGAGSSGFWALWPPFPRQRTPSITILCRSPFMAAQDDPINRSWLITAALCCCTAITATIQATQWLASKLKAARPGTCSRITFPFRTEIDKSGYIAPHDGTQWCCDSSAKQTPHALSRIRSEVLRDRHIRAKSPLRRKEEDNISATERLPSGDRGTSVGRLRPRCVRPETTSGGNGSNGRRRVSDPVYFSSRGSLAVAC</sequence>
<name>A0A9P9HP64_FUSRE</name>
<protein>
    <submittedName>
        <fullName evidence="2">Uncharacterized protein</fullName>
    </submittedName>
</protein>
<gene>
    <name evidence="2" type="ORF">BKA55DRAFT_269904</name>
</gene>
<dbReference type="OrthoDB" id="10440737at2759"/>
<feature type="region of interest" description="Disordered" evidence="1">
    <location>
        <begin position="144"/>
        <end position="200"/>
    </location>
</feature>
<evidence type="ECO:0000256" key="1">
    <source>
        <dbReference type="SAM" id="MobiDB-lite"/>
    </source>
</evidence>